<organism evidence="1 2">
    <name type="scientific">Austropuccinia psidii MF-1</name>
    <dbReference type="NCBI Taxonomy" id="1389203"/>
    <lineage>
        <taxon>Eukaryota</taxon>
        <taxon>Fungi</taxon>
        <taxon>Dikarya</taxon>
        <taxon>Basidiomycota</taxon>
        <taxon>Pucciniomycotina</taxon>
        <taxon>Pucciniomycetes</taxon>
        <taxon>Pucciniales</taxon>
        <taxon>Sphaerophragmiaceae</taxon>
        <taxon>Austropuccinia</taxon>
    </lineage>
</organism>
<gene>
    <name evidence="1" type="ORF">O181_069051</name>
</gene>
<protein>
    <submittedName>
        <fullName evidence="1">Uncharacterized protein</fullName>
    </submittedName>
</protein>
<dbReference type="AlphaFoldDB" id="A0A9Q3EW03"/>
<reference evidence="1" key="1">
    <citation type="submission" date="2021-03" db="EMBL/GenBank/DDBJ databases">
        <title>Draft genome sequence of rust myrtle Austropuccinia psidii MF-1, a brazilian biotype.</title>
        <authorList>
            <person name="Quecine M.C."/>
            <person name="Pachon D.M.R."/>
            <person name="Bonatelli M.L."/>
            <person name="Correr F.H."/>
            <person name="Franceschini L.M."/>
            <person name="Leite T.F."/>
            <person name="Margarido G.R.A."/>
            <person name="Almeida C.A."/>
            <person name="Ferrarezi J.A."/>
            <person name="Labate C.A."/>
        </authorList>
    </citation>
    <scope>NUCLEOTIDE SEQUENCE</scope>
    <source>
        <strain evidence="1">MF-1</strain>
    </source>
</reference>
<keyword evidence="2" id="KW-1185">Reference proteome</keyword>
<name>A0A9Q3EW03_9BASI</name>
<dbReference type="Proteomes" id="UP000765509">
    <property type="component" value="Unassembled WGS sequence"/>
</dbReference>
<sequence length="105" mass="12073">MIQIFCAYGIEFKDSDCFAHDWCTLIPALKLAYKKLIHSSTGNTPAMLEKGWNPILPYDTLKKDLVDIHPTASSFNLMLDKARHHEKRCMKKKDGRKVLNHLTSK</sequence>
<evidence type="ECO:0000313" key="2">
    <source>
        <dbReference type="Proteomes" id="UP000765509"/>
    </source>
</evidence>
<accession>A0A9Q3EW03</accession>
<comment type="caution">
    <text evidence="1">The sequence shown here is derived from an EMBL/GenBank/DDBJ whole genome shotgun (WGS) entry which is preliminary data.</text>
</comment>
<proteinExistence type="predicted"/>
<dbReference type="EMBL" id="AVOT02035059">
    <property type="protein sequence ID" value="MBW0529336.1"/>
    <property type="molecule type" value="Genomic_DNA"/>
</dbReference>
<evidence type="ECO:0000313" key="1">
    <source>
        <dbReference type="EMBL" id="MBW0529336.1"/>
    </source>
</evidence>